<keyword evidence="7 13" id="KW-0547">Nucleotide-binding</keyword>
<dbReference type="InterPro" id="IPR054352">
    <property type="entry name" value="ACT_Aspartokinase"/>
</dbReference>
<feature type="binding site" evidence="13">
    <location>
        <position position="49"/>
    </location>
    <ligand>
        <name>substrate</name>
    </ligand>
</feature>
<keyword evidence="10" id="KW-0220">Diaminopimelate biosynthesis</keyword>
<dbReference type="GO" id="GO:0009089">
    <property type="term" value="P:lysine biosynthetic process via diaminopimelate"/>
    <property type="evidence" value="ECO:0007669"/>
    <property type="project" value="UniProtKB-UniPathway"/>
</dbReference>
<keyword evidence="6 14" id="KW-0808">Transferase</keyword>
<dbReference type="PANTHER" id="PTHR21499:SF67">
    <property type="entry name" value="ASPARTOKINASE 3"/>
    <property type="match status" value="1"/>
</dbReference>
<dbReference type="GO" id="GO:0009090">
    <property type="term" value="P:homoserine biosynthetic process"/>
    <property type="evidence" value="ECO:0007669"/>
    <property type="project" value="TreeGrafter"/>
</dbReference>
<dbReference type="GO" id="GO:0004072">
    <property type="term" value="F:aspartate kinase activity"/>
    <property type="evidence" value="ECO:0007669"/>
    <property type="project" value="UniProtKB-EC"/>
</dbReference>
<dbReference type="Gene3D" id="3.40.1160.10">
    <property type="entry name" value="Acetylglutamate kinase-like"/>
    <property type="match status" value="1"/>
</dbReference>
<comment type="pathway">
    <text evidence="3 15">Amino-acid biosynthesis; L-methionine biosynthesis via de novo pathway; L-homoserine from L-aspartate: step 1/3.</text>
</comment>
<dbReference type="PROSITE" id="PS00324">
    <property type="entry name" value="ASPARTOKINASE"/>
    <property type="match status" value="1"/>
</dbReference>
<keyword evidence="8 14" id="KW-0418">Kinase</keyword>
<dbReference type="NCBIfam" id="NF006540">
    <property type="entry name" value="PRK09034.1"/>
    <property type="match status" value="1"/>
</dbReference>
<evidence type="ECO:0000256" key="1">
    <source>
        <dbReference type="ARBA" id="ARBA00003121"/>
    </source>
</evidence>
<dbReference type="CDD" id="cd04245">
    <property type="entry name" value="AAK_AKiii-YclM-BS"/>
    <property type="match status" value="1"/>
</dbReference>
<dbReference type="EC" id="2.7.2.4" evidence="14"/>
<dbReference type="RefSeq" id="WP_105978064.1">
    <property type="nucleotide sequence ID" value="NZ_CACRUO010000027.1"/>
</dbReference>
<dbReference type="InterPro" id="IPR042199">
    <property type="entry name" value="AsparK_Bifunc_asparK/hSer_DH"/>
</dbReference>
<keyword evidence="15" id="KW-0028">Amino-acid biosynthesis</keyword>
<sequence length="458" mass="51292">MKVAKFGGSSVASASQIQKVLNIINSDDERKIIVVSAPGKRHSEDIKTTDLLLRLYEKSVAKLDYQNKKEEIIERYADIIRDLNMDENILTEFDDILEQRIKANQSNPPRLKDALLSCGEDFNARLIAQYNNAQGVPTTYVSPLDAGITVTNTPQFAQILEESYDKIYNLRKIEGKIIVPGFFGYSKQGNVVTFPRGGSDITGAILARGVRATLYENFTDVSGIYRANPNLIKNAEIMEEVTYSEMRELSYAGFSVFHDEALQPVQKERIPVVIKNTNRPEDPGTFIRYDREIKPDHLITGISCDKGFTVINVRKYLMNRQVGFTRKILSVLEDYNISFDHMPSGIDNVSIIMRTHQIRGKETKVLNEIRKQCDVDELGIDNDLAVMMVVGLGMNQMVGTANMITSALAKANINLKMINQGASEISMMFGISVKDADDAVRAVYDGSCAHVKENLQLK</sequence>
<dbReference type="InterPro" id="IPR045865">
    <property type="entry name" value="ACT-like_dom_sf"/>
</dbReference>
<dbReference type="GO" id="GO:0005524">
    <property type="term" value="F:ATP binding"/>
    <property type="evidence" value="ECO:0007669"/>
    <property type="project" value="UniProtKB-KW"/>
</dbReference>
<evidence type="ECO:0000256" key="14">
    <source>
        <dbReference type="RuleBase" id="RU003448"/>
    </source>
</evidence>
<feature type="binding site" evidence="13">
    <location>
        <begin position="5"/>
        <end position="8"/>
    </location>
    <ligand>
        <name>ATP</name>
        <dbReference type="ChEBI" id="CHEBI:30616"/>
    </ligand>
</feature>
<comment type="similarity">
    <text evidence="5 14">Belongs to the aspartokinase family.</text>
</comment>
<dbReference type="Gene3D" id="3.30.2130.10">
    <property type="entry name" value="VC0802-like"/>
    <property type="match status" value="1"/>
</dbReference>
<evidence type="ECO:0000256" key="5">
    <source>
        <dbReference type="ARBA" id="ARBA00010122"/>
    </source>
</evidence>
<protein>
    <recommendedName>
        <fullName evidence="14">Aspartokinase</fullName>
        <ecNumber evidence="14">2.7.2.4</ecNumber>
    </recommendedName>
</protein>
<evidence type="ECO:0000256" key="10">
    <source>
        <dbReference type="ARBA" id="ARBA00022915"/>
    </source>
</evidence>
<dbReference type="PIRSF" id="PIRSF000726">
    <property type="entry name" value="Asp_kin"/>
    <property type="match status" value="1"/>
</dbReference>
<accession>A0A6N3B8P0</accession>
<evidence type="ECO:0000256" key="13">
    <source>
        <dbReference type="PIRSR" id="PIRSR000726-1"/>
    </source>
</evidence>
<dbReference type="NCBIfam" id="TIGR00657">
    <property type="entry name" value="asp_kinases"/>
    <property type="match status" value="1"/>
</dbReference>
<dbReference type="UniPathway" id="UPA00051">
    <property type="reaction ID" value="UER00462"/>
</dbReference>
<organism evidence="17">
    <name type="scientific">Staphylococcus simulans</name>
    <dbReference type="NCBI Taxonomy" id="1286"/>
    <lineage>
        <taxon>Bacteria</taxon>
        <taxon>Bacillati</taxon>
        <taxon>Bacillota</taxon>
        <taxon>Bacilli</taxon>
        <taxon>Bacillales</taxon>
        <taxon>Staphylococcaceae</taxon>
        <taxon>Staphylococcus</taxon>
    </lineage>
</organism>
<keyword evidence="11" id="KW-0457">Lysine biosynthesis</keyword>
<dbReference type="CDD" id="cd04916">
    <property type="entry name" value="ACT_AKiii-YclM-BS_2"/>
    <property type="match status" value="1"/>
</dbReference>
<dbReference type="SUPFAM" id="SSF53633">
    <property type="entry name" value="Carbamate kinase-like"/>
    <property type="match status" value="1"/>
</dbReference>
<evidence type="ECO:0000256" key="6">
    <source>
        <dbReference type="ARBA" id="ARBA00022679"/>
    </source>
</evidence>
<feature type="binding site" evidence="13">
    <location>
        <position position="225"/>
    </location>
    <ligand>
        <name>ATP</name>
        <dbReference type="ChEBI" id="CHEBI:30616"/>
    </ligand>
</feature>
<dbReference type="UniPathway" id="UPA00034">
    <property type="reaction ID" value="UER00015"/>
</dbReference>
<evidence type="ECO:0000256" key="15">
    <source>
        <dbReference type="RuleBase" id="RU004249"/>
    </source>
</evidence>
<reference evidence="17" key="1">
    <citation type="submission" date="2019-11" db="EMBL/GenBank/DDBJ databases">
        <authorList>
            <person name="Feng L."/>
        </authorList>
    </citation>
    <scope>NUCLEOTIDE SEQUENCE</scope>
    <source>
        <strain evidence="17">SsimulansLFYP27</strain>
    </source>
</reference>
<dbReference type="Pfam" id="PF22468">
    <property type="entry name" value="ACT_9"/>
    <property type="match status" value="1"/>
</dbReference>
<evidence type="ECO:0000256" key="9">
    <source>
        <dbReference type="ARBA" id="ARBA00022840"/>
    </source>
</evidence>
<name>A0A6N3B8P0_STASI</name>
<dbReference type="InterPro" id="IPR001048">
    <property type="entry name" value="Asp/Glu/Uridylate_kinase"/>
</dbReference>
<proteinExistence type="inferred from homology"/>
<dbReference type="InterPro" id="IPR035804">
    <property type="entry name" value="AKIII_YclM_N"/>
</dbReference>
<feature type="domain" description="ACT" evidence="16">
    <location>
        <begin position="389"/>
        <end position="458"/>
    </location>
</feature>
<evidence type="ECO:0000256" key="2">
    <source>
        <dbReference type="ARBA" id="ARBA00004766"/>
    </source>
</evidence>
<evidence type="ECO:0000256" key="12">
    <source>
        <dbReference type="ARBA" id="ARBA00047872"/>
    </source>
</evidence>
<dbReference type="InterPro" id="IPR001341">
    <property type="entry name" value="Asp_kinase"/>
</dbReference>
<evidence type="ECO:0000256" key="11">
    <source>
        <dbReference type="ARBA" id="ARBA00023154"/>
    </source>
</evidence>
<evidence type="ECO:0000313" key="17">
    <source>
        <dbReference type="EMBL" id="VYT98410.1"/>
    </source>
</evidence>
<feature type="binding site" evidence="13">
    <location>
        <position position="120"/>
    </location>
    <ligand>
        <name>substrate</name>
    </ligand>
</feature>
<evidence type="ECO:0000256" key="7">
    <source>
        <dbReference type="ARBA" id="ARBA00022741"/>
    </source>
</evidence>
<dbReference type="CDD" id="cd04911">
    <property type="entry name" value="ACT_AKiii-YclM-BS_1"/>
    <property type="match status" value="1"/>
</dbReference>
<dbReference type="UniPathway" id="UPA00050">
    <property type="reaction ID" value="UER00461"/>
</dbReference>
<dbReference type="InterPro" id="IPR002912">
    <property type="entry name" value="ACT_dom"/>
</dbReference>
<keyword evidence="9 13" id="KW-0067">ATP-binding</keyword>
<dbReference type="FunFam" id="3.40.1160.10:FF:000027">
    <property type="entry name" value="Aspartokinase"/>
    <property type="match status" value="1"/>
</dbReference>
<feature type="binding site" evidence="13">
    <location>
        <begin position="219"/>
        <end position="220"/>
    </location>
    <ligand>
        <name>ATP</name>
        <dbReference type="ChEBI" id="CHEBI:30616"/>
    </ligand>
</feature>
<dbReference type="AlphaFoldDB" id="A0A6N3B8P0"/>
<comment type="catalytic activity">
    <reaction evidence="12 14">
        <text>L-aspartate + ATP = 4-phospho-L-aspartate + ADP</text>
        <dbReference type="Rhea" id="RHEA:23776"/>
        <dbReference type="ChEBI" id="CHEBI:29991"/>
        <dbReference type="ChEBI" id="CHEBI:30616"/>
        <dbReference type="ChEBI" id="CHEBI:57535"/>
        <dbReference type="ChEBI" id="CHEBI:456216"/>
        <dbReference type="EC" id="2.7.2.4"/>
    </reaction>
</comment>
<dbReference type="InterPro" id="IPR018042">
    <property type="entry name" value="Aspartate_kinase_CS"/>
</dbReference>
<evidence type="ECO:0000259" key="16">
    <source>
        <dbReference type="PROSITE" id="PS51671"/>
    </source>
</evidence>
<dbReference type="GO" id="GO:0005829">
    <property type="term" value="C:cytosol"/>
    <property type="evidence" value="ECO:0007669"/>
    <property type="project" value="TreeGrafter"/>
</dbReference>
<dbReference type="EMBL" id="CACRUO010000027">
    <property type="protein sequence ID" value="VYT98410.1"/>
    <property type="molecule type" value="Genomic_DNA"/>
</dbReference>
<dbReference type="SUPFAM" id="SSF55021">
    <property type="entry name" value="ACT-like"/>
    <property type="match status" value="2"/>
</dbReference>
<comment type="pathway">
    <text evidence="2 15">Amino-acid biosynthesis; L-lysine biosynthesis via DAP pathway; (S)-tetrahydrodipicolinate from L-aspartate: step 1/4.</text>
</comment>
<comment type="pathway">
    <text evidence="4 15">Amino-acid biosynthesis; L-threonine biosynthesis; L-threonine from L-aspartate: step 1/5.</text>
</comment>
<evidence type="ECO:0000256" key="4">
    <source>
        <dbReference type="ARBA" id="ARBA00005139"/>
    </source>
</evidence>
<dbReference type="Gene3D" id="1.20.120.1320">
    <property type="entry name" value="Aspartokinase, catalytic domain"/>
    <property type="match status" value="1"/>
</dbReference>
<dbReference type="PROSITE" id="PS51671">
    <property type="entry name" value="ACT"/>
    <property type="match status" value="1"/>
</dbReference>
<dbReference type="InterPro" id="IPR036393">
    <property type="entry name" value="AceGlu_kinase-like_sf"/>
</dbReference>
<evidence type="ECO:0000256" key="3">
    <source>
        <dbReference type="ARBA" id="ARBA00004986"/>
    </source>
</evidence>
<dbReference type="PANTHER" id="PTHR21499">
    <property type="entry name" value="ASPARTATE KINASE"/>
    <property type="match status" value="1"/>
</dbReference>
<dbReference type="InterPro" id="IPR005260">
    <property type="entry name" value="Asp_kin_monofn"/>
</dbReference>
<dbReference type="GO" id="GO:0019877">
    <property type="term" value="P:diaminopimelate biosynthetic process"/>
    <property type="evidence" value="ECO:0007669"/>
    <property type="project" value="UniProtKB-KW"/>
</dbReference>
<dbReference type="Pfam" id="PF00696">
    <property type="entry name" value="AA_kinase"/>
    <property type="match status" value="1"/>
</dbReference>
<evidence type="ECO:0000256" key="8">
    <source>
        <dbReference type="ARBA" id="ARBA00022777"/>
    </source>
</evidence>
<dbReference type="FunFam" id="3.30.2130.10:FF:000001">
    <property type="entry name" value="Bifunctional aspartokinase/homoserine dehydrogenase"/>
    <property type="match status" value="1"/>
</dbReference>
<gene>
    <name evidence="17" type="primary">yclM</name>
    <name evidence="17" type="ORF">SSLFYP27_01123</name>
</gene>
<dbReference type="GO" id="GO:0009088">
    <property type="term" value="P:threonine biosynthetic process"/>
    <property type="evidence" value="ECO:0007669"/>
    <property type="project" value="UniProtKB-UniPathway"/>
</dbReference>
<comment type="function">
    <text evidence="1">Catalyzes the phosphorylation of the beta-carboxyl group of aspartic acid with ATP to yield 4-phospho-L-aspartate, which is involved in the branched biosynthetic pathway leading to the biosynthesis of amino acids threonine, isoleucine and methionine.</text>
</comment>